<name>A0A2A4HGX3_9GAMM</name>
<dbReference type="SUPFAM" id="SSF53098">
    <property type="entry name" value="Ribonuclease H-like"/>
    <property type="match status" value="1"/>
</dbReference>
<evidence type="ECO:0000259" key="3">
    <source>
        <dbReference type="PROSITE" id="PS50994"/>
    </source>
</evidence>
<dbReference type="PANTHER" id="PTHR46889:SF4">
    <property type="entry name" value="TRANSPOSASE INSO FOR INSERTION SEQUENCE ELEMENT IS911B-RELATED"/>
    <property type="match status" value="1"/>
</dbReference>
<dbReference type="Gene3D" id="3.30.420.10">
    <property type="entry name" value="Ribonuclease H-like superfamily/Ribonuclease H"/>
    <property type="match status" value="1"/>
</dbReference>
<dbReference type="InterPro" id="IPR012337">
    <property type="entry name" value="RNaseH-like_sf"/>
</dbReference>
<dbReference type="OrthoDB" id="9813126at2"/>
<dbReference type="InterPro" id="IPR048020">
    <property type="entry name" value="Transpos_IS3"/>
</dbReference>
<evidence type="ECO:0000256" key="2">
    <source>
        <dbReference type="SAM" id="Coils"/>
    </source>
</evidence>
<evidence type="ECO:0000313" key="5">
    <source>
        <dbReference type="Proteomes" id="UP000218677"/>
    </source>
</evidence>
<dbReference type="InterPro" id="IPR001584">
    <property type="entry name" value="Integrase_cat-core"/>
</dbReference>
<dbReference type="EMBL" id="NWUX01000062">
    <property type="protein sequence ID" value="PCF93425.1"/>
    <property type="molecule type" value="Genomic_DNA"/>
</dbReference>
<proteinExistence type="inferred from homology"/>
<dbReference type="InterPro" id="IPR009057">
    <property type="entry name" value="Homeodomain-like_sf"/>
</dbReference>
<dbReference type="InterPro" id="IPR002514">
    <property type="entry name" value="Transposase_8"/>
</dbReference>
<dbReference type="Gene3D" id="1.10.10.60">
    <property type="entry name" value="Homeodomain-like"/>
    <property type="match status" value="1"/>
</dbReference>
<gene>
    <name evidence="4" type="ORF">CPA45_22450</name>
</gene>
<evidence type="ECO:0000256" key="1">
    <source>
        <dbReference type="ARBA" id="ARBA00009964"/>
    </source>
</evidence>
<dbReference type="GO" id="GO:0004803">
    <property type="term" value="F:transposase activity"/>
    <property type="evidence" value="ECO:0007669"/>
    <property type="project" value="InterPro"/>
</dbReference>
<dbReference type="PROSITE" id="PS50994">
    <property type="entry name" value="INTEGRASE"/>
    <property type="match status" value="1"/>
</dbReference>
<dbReference type="InterPro" id="IPR036397">
    <property type="entry name" value="RNaseH_sf"/>
</dbReference>
<keyword evidence="5" id="KW-1185">Reference proteome</keyword>
<dbReference type="Pfam" id="PF13333">
    <property type="entry name" value="rve_2"/>
    <property type="match status" value="1"/>
</dbReference>
<reference evidence="5" key="1">
    <citation type="submission" date="2017-09" db="EMBL/GenBank/DDBJ databases">
        <authorList>
            <person name="Cho G.-S."/>
            <person name="Oguntoyinbo F.A."/>
            <person name="Cnockaert M."/>
            <person name="Kabisch J."/>
            <person name="Neve H."/>
            <person name="Bockelmann W."/>
            <person name="Wenning M."/>
            <person name="Franz C.M."/>
            <person name="Vandamme P."/>
        </authorList>
    </citation>
    <scope>NUCLEOTIDE SEQUENCE [LARGE SCALE GENOMIC DNA]</scope>
    <source>
        <strain evidence="5">MBT G8648</strain>
    </source>
</reference>
<dbReference type="InterPro" id="IPR050900">
    <property type="entry name" value="Transposase_IS3/IS150/IS904"/>
</dbReference>
<dbReference type="Pfam" id="PF01527">
    <property type="entry name" value="HTH_Tnp_1"/>
    <property type="match status" value="1"/>
</dbReference>
<feature type="domain" description="Integrase catalytic" evidence="3">
    <location>
        <begin position="216"/>
        <end position="379"/>
    </location>
</feature>
<keyword evidence="2" id="KW-0175">Coiled coil</keyword>
<protein>
    <submittedName>
        <fullName evidence="4">IS3 family transposase</fullName>
    </submittedName>
</protein>
<feature type="coiled-coil region" evidence="2">
    <location>
        <begin position="61"/>
        <end position="88"/>
    </location>
</feature>
<dbReference type="GO" id="GO:0015074">
    <property type="term" value="P:DNA integration"/>
    <property type="evidence" value="ECO:0007669"/>
    <property type="project" value="InterPro"/>
</dbReference>
<dbReference type="PANTHER" id="PTHR46889">
    <property type="entry name" value="TRANSPOSASE INSF FOR INSERTION SEQUENCE IS3B-RELATED"/>
    <property type="match status" value="1"/>
</dbReference>
<dbReference type="NCBIfam" id="NF033516">
    <property type="entry name" value="transpos_IS3"/>
    <property type="match status" value="1"/>
</dbReference>
<comment type="similarity">
    <text evidence="1">Belongs to the transposase 8 family.</text>
</comment>
<dbReference type="Pfam" id="PF13276">
    <property type="entry name" value="HTH_21"/>
    <property type="match status" value="1"/>
</dbReference>
<dbReference type="AlphaFoldDB" id="A0A2A4HGX3"/>
<comment type="caution">
    <text evidence="4">The sequence shown here is derived from an EMBL/GenBank/DDBJ whole genome shotgun (WGS) entry which is preliminary data.</text>
</comment>
<evidence type="ECO:0000313" key="4">
    <source>
        <dbReference type="EMBL" id="PCF93425.1"/>
    </source>
</evidence>
<dbReference type="Pfam" id="PF00665">
    <property type="entry name" value="rve"/>
    <property type="match status" value="1"/>
</dbReference>
<sequence>MTKKTRRRYSDEFKAEAVNMVRGEGYAISEAARRLDIDRSLLDRWCRQQRDREDGVTDDQADERDAEIKKLREEVRKLRIEKEVFKKGHGLLRERVELRYQFIESEKASFPVAVLCRVMDVSRSGFYAWRQREPDEQRQCLHREVKDIHDQKRGSYGSRRMAKELRRRGHTVGRYQARSLMQEAGVACRQRRRYRHTTDSDHGLPVAPNLLKRQFTVPEPNQAWVADITAIWTLEGWLYLAAVLDLYDRQVIGWAMADHMKTSLTLDALEMATGRRQPPRGVLHHSDRGSQYASRAYRERLAKHGFQASMSRKGNCWDNAVMERFFGSLKSEWLEGQRYWTRQSARRDVVTYIEMEYNSCRLHSTLGYHAPREIEKIAEAA</sequence>
<dbReference type="GO" id="GO:0006313">
    <property type="term" value="P:DNA transposition"/>
    <property type="evidence" value="ECO:0007669"/>
    <property type="project" value="InterPro"/>
</dbReference>
<dbReference type="InterPro" id="IPR025948">
    <property type="entry name" value="HTH-like_dom"/>
</dbReference>
<organism evidence="4 5">
    <name type="scientific">Vreelandella nigrificans</name>
    <dbReference type="NCBI Taxonomy" id="2042704"/>
    <lineage>
        <taxon>Bacteria</taxon>
        <taxon>Pseudomonadati</taxon>
        <taxon>Pseudomonadota</taxon>
        <taxon>Gammaproteobacteria</taxon>
        <taxon>Oceanospirillales</taxon>
        <taxon>Halomonadaceae</taxon>
        <taxon>Vreelandella</taxon>
    </lineage>
</organism>
<dbReference type="GO" id="GO:0003677">
    <property type="term" value="F:DNA binding"/>
    <property type="evidence" value="ECO:0007669"/>
    <property type="project" value="InterPro"/>
</dbReference>
<dbReference type="Proteomes" id="UP000218677">
    <property type="component" value="Unassembled WGS sequence"/>
</dbReference>
<dbReference type="SUPFAM" id="SSF46689">
    <property type="entry name" value="Homeodomain-like"/>
    <property type="match status" value="1"/>
</dbReference>
<accession>A0A2A4HGX3</accession>